<evidence type="ECO:0000256" key="3">
    <source>
        <dbReference type="ARBA" id="ARBA00023002"/>
    </source>
</evidence>
<evidence type="ECO:0000313" key="6">
    <source>
        <dbReference type="EMBL" id="CUU57195.1"/>
    </source>
</evidence>
<dbReference type="PANTHER" id="PTHR43408:SF1">
    <property type="entry name" value="FMN REDUCTASE (NADPH)"/>
    <property type="match status" value="1"/>
</dbReference>
<feature type="domain" description="NADPH-dependent FMN reductase-like" evidence="5">
    <location>
        <begin position="32"/>
        <end position="167"/>
    </location>
</feature>
<dbReference type="GO" id="GO:0016491">
    <property type="term" value="F:oxidoreductase activity"/>
    <property type="evidence" value="ECO:0007669"/>
    <property type="project" value="UniProtKB-KW"/>
</dbReference>
<keyword evidence="3" id="KW-0560">Oxidoreductase</keyword>
<organism evidence="6 7">
    <name type="scientific">Parafrankia irregularis</name>
    <dbReference type="NCBI Taxonomy" id="795642"/>
    <lineage>
        <taxon>Bacteria</taxon>
        <taxon>Bacillati</taxon>
        <taxon>Actinomycetota</taxon>
        <taxon>Actinomycetes</taxon>
        <taxon>Frankiales</taxon>
        <taxon>Frankiaceae</taxon>
        <taxon>Parafrankia</taxon>
    </lineage>
</organism>
<feature type="region of interest" description="Disordered" evidence="4">
    <location>
        <begin position="1"/>
        <end position="24"/>
    </location>
</feature>
<reference evidence="7" key="1">
    <citation type="submission" date="2015-11" db="EMBL/GenBank/DDBJ databases">
        <authorList>
            <person name="Varghese N."/>
        </authorList>
    </citation>
    <scope>NUCLEOTIDE SEQUENCE [LARGE SCALE GENOMIC DNA]</scope>
    <source>
        <strain evidence="7">DSM 45899</strain>
    </source>
</reference>
<protein>
    <submittedName>
        <fullName evidence="6">NAD(P)H-dependent FMN reductase</fullName>
    </submittedName>
</protein>
<dbReference type="InterPro" id="IPR051814">
    <property type="entry name" value="NAD(P)H-dep_FMN_reductase"/>
</dbReference>
<dbReference type="PANTHER" id="PTHR43408">
    <property type="entry name" value="FMN REDUCTASE (NADPH)"/>
    <property type="match status" value="1"/>
</dbReference>
<dbReference type="InterPro" id="IPR005025">
    <property type="entry name" value="FMN_Rdtase-like_dom"/>
</dbReference>
<gene>
    <name evidence="6" type="ORF">Ga0074812_11131</name>
</gene>
<proteinExistence type="predicted"/>
<feature type="compositionally biased region" description="Basic and acidic residues" evidence="4">
    <location>
        <begin position="205"/>
        <end position="214"/>
    </location>
</feature>
<sequence>MIQSSRPVPPSTSHTLQRTQSDTPSGLLVRPRLVVLSGSPRTGSRTLAVARGLVERITEDLPAASVEIIDLAELARHLFDGDSRVAAAARTVAAADLLIVASPVYKGSYTGLLKVFLDLLPGGALRGVTAIPLVLSAAPDHSFAGEAYLRPVLVELGAAVPARSFAVIEEQIPDLDVVFDSWVVSYVSALRASVAANAGAARPAHAAEDDRPAHAEAAPSPVPSDAVRSDAVRSDAVRSDAVRSDAVRSDAVRSDTTRTEPARPVPAVLAPAASAVPVTGSGSGASSSGSSGVAVGVRTALRVGLAGAVL</sequence>
<dbReference type="AlphaFoldDB" id="A0A0S4QNE0"/>
<dbReference type="Gene3D" id="3.40.50.360">
    <property type="match status" value="1"/>
</dbReference>
<dbReference type="Proteomes" id="UP000198802">
    <property type="component" value="Unassembled WGS sequence"/>
</dbReference>
<dbReference type="EMBL" id="FAOZ01000011">
    <property type="protein sequence ID" value="CUU57195.1"/>
    <property type="molecule type" value="Genomic_DNA"/>
</dbReference>
<keyword evidence="2" id="KW-0288">FMN</keyword>
<feature type="region of interest" description="Disordered" evidence="4">
    <location>
        <begin position="203"/>
        <end position="268"/>
    </location>
</feature>
<keyword evidence="7" id="KW-1185">Reference proteome</keyword>
<accession>A0A0S4QNE0</accession>
<evidence type="ECO:0000313" key="7">
    <source>
        <dbReference type="Proteomes" id="UP000198802"/>
    </source>
</evidence>
<dbReference type="SUPFAM" id="SSF52218">
    <property type="entry name" value="Flavoproteins"/>
    <property type="match status" value="1"/>
</dbReference>
<dbReference type="InterPro" id="IPR029039">
    <property type="entry name" value="Flavoprotein-like_sf"/>
</dbReference>
<evidence type="ECO:0000259" key="5">
    <source>
        <dbReference type="Pfam" id="PF03358"/>
    </source>
</evidence>
<evidence type="ECO:0000256" key="4">
    <source>
        <dbReference type="SAM" id="MobiDB-lite"/>
    </source>
</evidence>
<dbReference type="RefSeq" id="WP_091278302.1">
    <property type="nucleotide sequence ID" value="NZ_FAOZ01000011.1"/>
</dbReference>
<evidence type="ECO:0000256" key="1">
    <source>
        <dbReference type="ARBA" id="ARBA00022630"/>
    </source>
</evidence>
<feature type="compositionally biased region" description="Basic and acidic residues" evidence="4">
    <location>
        <begin position="227"/>
        <end position="261"/>
    </location>
</feature>
<keyword evidence="1" id="KW-0285">Flavoprotein</keyword>
<name>A0A0S4QNE0_9ACTN</name>
<evidence type="ECO:0000256" key="2">
    <source>
        <dbReference type="ARBA" id="ARBA00022643"/>
    </source>
</evidence>
<dbReference type="Pfam" id="PF03358">
    <property type="entry name" value="FMN_red"/>
    <property type="match status" value="1"/>
</dbReference>